<accession>A0A922I5V2</accession>
<dbReference type="Proteomes" id="UP000790347">
    <property type="component" value="Unassembled WGS sequence"/>
</dbReference>
<gene>
    <name evidence="2" type="ORF">DERF_006287</name>
</gene>
<dbReference type="AlphaFoldDB" id="A0A922I5V2"/>
<proteinExistence type="predicted"/>
<feature type="transmembrane region" description="Helical" evidence="1">
    <location>
        <begin position="19"/>
        <end position="36"/>
    </location>
</feature>
<evidence type="ECO:0000256" key="1">
    <source>
        <dbReference type="SAM" id="Phobius"/>
    </source>
</evidence>
<keyword evidence="1" id="KW-0472">Membrane</keyword>
<reference evidence="2" key="1">
    <citation type="submission" date="2013-05" db="EMBL/GenBank/DDBJ databases">
        <authorList>
            <person name="Yim A.K.Y."/>
            <person name="Chan T.F."/>
            <person name="Ji K.M."/>
            <person name="Liu X.Y."/>
            <person name="Zhou J.W."/>
            <person name="Li R.Q."/>
            <person name="Yang K.Y."/>
            <person name="Li J."/>
            <person name="Li M."/>
            <person name="Law P.T.W."/>
            <person name="Wu Y.L."/>
            <person name="Cai Z.L."/>
            <person name="Qin H."/>
            <person name="Bao Y."/>
            <person name="Leung R.K.K."/>
            <person name="Ng P.K.S."/>
            <person name="Zou J."/>
            <person name="Zhong X.J."/>
            <person name="Ran P.X."/>
            <person name="Zhong N.S."/>
            <person name="Liu Z.G."/>
            <person name="Tsui S.K.W."/>
        </authorList>
    </citation>
    <scope>NUCLEOTIDE SEQUENCE</scope>
    <source>
        <strain evidence="2">Derf</strain>
        <tissue evidence="2">Whole organism</tissue>
    </source>
</reference>
<keyword evidence="3" id="KW-1185">Reference proteome</keyword>
<keyword evidence="1" id="KW-0812">Transmembrane</keyword>
<protein>
    <submittedName>
        <fullName evidence="2">Uncharacterized protein</fullName>
    </submittedName>
</protein>
<dbReference type="EMBL" id="ASGP02000002">
    <property type="protein sequence ID" value="KAH9522724.1"/>
    <property type="molecule type" value="Genomic_DNA"/>
</dbReference>
<evidence type="ECO:0000313" key="3">
    <source>
        <dbReference type="Proteomes" id="UP000790347"/>
    </source>
</evidence>
<comment type="caution">
    <text evidence="2">The sequence shown here is derived from an EMBL/GenBank/DDBJ whole genome shotgun (WGS) entry which is preliminary data.</text>
</comment>
<organism evidence="2 3">
    <name type="scientific">Dermatophagoides farinae</name>
    <name type="common">American house dust mite</name>
    <dbReference type="NCBI Taxonomy" id="6954"/>
    <lineage>
        <taxon>Eukaryota</taxon>
        <taxon>Metazoa</taxon>
        <taxon>Ecdysozoa</taxon>
        <taxon>Arthropoda</taxon>
        <taxon>Chelicerata</taxon>
        <taxon>Arachnida</taxon>
        <taxon>Acari</taxon>
        <taxon>Acariformes</taxon>
        <taxon>Sarcoptiformes</taxon>
        <taxon>Astigmata</taxon>
        <taxon>Psoroptidia</taxon>
        <taxon>Analgoidea</taxon>
        <taxon>Pyroglyphidae</taxon>
        <taxon>Dermatophagoidinae</taxon>
        <taxon>Dermatophagoides</taxon>
    </lineage>
</organism>
<evidence type="ECO:0000313" key="2">
    <source>
        <dbReference type="EMBL" id="KAH9522724.1"/>
    </source>
</evidence>
<keyword evidence="1" id="KW-1133">Transmembrane helix</keyword>
<sequence>MNEKIDEYRKKSIFFRPTFLYKFHFVIVYVAVHIQLKTHQVLKHQNLKHLGSTVPLLLLLMTLNEIKESYVAKQITESE</sequence>
<reference evidence="2" key="2">
    <citation type="journal article" date="2022" name="Res Sq">
        <title>Comparative Genomics Reveals Insights into the Divergent Evolution of Astigmatic Mites and Household Pest Adaptations.</title>
        <authorList>
            <person name="Xiong Q."/>
            <person name="Wan A.T.-Y."/>
            <person name="Liu X.-Y."/>
            <person name="Fung C.S.-H."/>
            <person name="Xiao X."/>
            <person name="Malainual N."/>
            <person name="Hou J."/>
            <person name="Wang L."/>
            <person name="Wang M."/>
            <person name="Yang K."/>
            <person name="Cui Y."/>
            <person name="Leung E."/>
            <person name="Nong W."/>
            <person name="Shin S.-K."/>
            <person name="Au S."/>
            <person name="Jeong K.Y."/>
            <person name="Chew F.T."/>
            <person name="Hui J."/>
            <person name="Leung T.F."/>
            <person name="Tungtrongchitr A."/>
            <person name="Zhong N."/>
            <person name="Liu Z."/>
            <person name="Tsui S."/>
        </authorList>
    </citation>
    <scope>NUCLEOTIDE SEQUENCE</scope>
    <source>
        <strain evidence="2">Derf</strain>
        <tissue evidence="2">Whole organism</tissue>
    </source>
</reference>
<name>A0A922I5V2_DERFA</name>